<comment type="similarity">
    <text evidence="1">Belongs to the UPF0301 (AlgH) family.</text>
</comment>
<dbReference type="KEGG" id="sgn:SGRA_3716"/>
<organism evidence="2 3">
    <name type="scientific">Saprospira grandis (strain Lewin)</name>
    <dbReference type="NCBI Taxonomy" id="984262"/>
    <lineage>
        <taxon>Bacteria</taxon>
        <taxon>Pseudomonadati</taxon>
        <taxon>Bacteroidota</taxon>
        <taxon>Saprospiria</taxon>
        <taxon>Saprospirales</taxon>
        <taxon>Saprospiraceae</taxon>
        <taxon>Saprospira</taxon>
    </lineage>
</organism>
<evidence type="ECO:0000313" key="3">
    <source>
        <dbReference type="Proteomes" id="UP000007519"/>
    </source>
</evidence>
<gene>
    <name evidence="2" type="ordered locus">SGRA_3716</name>
</gene>
<protein>
    <recommendedName>
        <fullName evidence="1">UPF0301 protein SGRA_3716</fullName>
    </recommendedName>
</protein>
<dbReference type="AlphaFoldDB" id="H6L702"/>
<dbReference type="eggNOG" id="COG1678">
    <property type="taxonomic scope" value="Bacteria"/>
</dbReference>
<keyword evidence="3" id="KW-1185">Reference proteome</keyword>
<dbReference type="HAMAP" id="MF_00758">
    <property type="entry name" value="UPF0301"/>
    <property type="match status" value="1"/>
</dbReference>
<dbReference type="InterPro" id="IPR003774">
    <property type="entry name" value="AlgH-like"/>
</dbReference>
<dbReference type="PANTHER" id="PTHR31984:SF17">
    <property type="entry name" value="TRANSCRIPTIONAL REGULATOR"/>
    <property type="match status" value="1"/>
</dbReference>
<dbReference type="STRING" id="984262.SGRA_3716"/>
<dbReference type="OrthoDB" id="9807486at2"/>
<dbReference type="Proteomes" id="UP000007519">
    <property type="component" value="Chromosome"/>
</dbReference>
<sequence length="181" mass="20714">MSLQAGRLLLAEPFMSDHHFKRAVILLCDHEREGSVGFVLNKPMGLDIKDLVNDFPDFSAEVHFGGPVQTDSIHYVHTKGELLEGAMKIEEGLYWGGNYEQLKVLIRQGLLEQNDITFFVGYSGWGEGQLQEEIEVQTWILAESDRNYIFQPQNELLWKSVLENLGDRYSVMAQMPIPVWN</sequence>
<dbReference type="EMBL" id="CP002831">
    <property type="protein sequence ID" value="AFC26432.1"/>
    <property type="molecule type" value="Genomic_DNA"/>
</dbReference>
<dbReference type="SUPFAM" id="SSF143456">
    <property type="entry name" value="VC0467-like"/>
    <property type="match status" value="1"/>
</dbReference>
<dbReference type="HOGENOM" id="CLU_057596_2_1_10"/>
<dbReference type="PANTHER" id="PTHR31984">
    <property type="entry name" value="TRANSPORTER, PUTATIVE (DUF179)-RELATED"/>
    <property type="match status" value="1"/>
</dbReference>
<dbReference type="Pfam" id="PF02622">
    <property type="entry name" value="DUF179"/>
    <property type="match status" value="1"/>
</dbReference>
<evidence type="ECO:0000313" key="2">
    <source>
        <dbReference type="EMBL" id="AFC26432.1"/>
    </source>
</evidence>
<reference evidence="2 3" key="1">
    <citation type="journal article" date="2012" name="Stand. Genomic Sci.">
        <title>Complete genome sequencing and analysis of Saprospira grandis str. Lewin, a predatory marine bacterium.</title>
        <authorList>
            <person name="Saw J.H."/>
            <person name="Yuryev A."/>
            <person name="Kanbe M."/>
            <person name="Hou S."/>
            <person name="Young A.G."/>
            <person name="Aizawa S."/>
            <person name="Alam M."/>
        </authorList>
    </citation>
    <scope>NUCLEOTIDE SEQUENCE [LARGE SCALE GENOMIC DNA]</scope>
    <source>
        <strain evidence="2 3">Lewin</strain>
    </source>
</reference>
<accession>H6L702</accession>
<dbReference type="Gene3D" id="3.40.1740.10">
    <property type="entry name" value="VC0467-like"/>
    <property type="match status" value="1"/>
</dbReference>
<evidence type="ECO:0000256" key="1">
    <source>
        <dbReference type="HAMAP-Rule" id="MF_00758"/>
    </source>
</evidence>
<proteinExistence type="inferred from homology"/>
<name>H6L702_SAPGL</name>